<proteinExistence type="predicted"/>
<dbReference type="Pfam" id="PF06719">
    <property type="entry name" value="AraC_N"/>
    <property type="match status" value="1"/>
</dbReference>
<evidence type="ECO:0000256" key="3">
    <source>
        <dbReference type="ARBA" id="ARBA00023163"/>
    </source>
</evidence>
<dbReference type="RefSeq" id="WP_251803130.1">
    <property type="nucleotide sequence ID" value="NZ_JAMQOL010000059.1"/>
</dbReference>
<dbReference type="Pfam" id="PF12833">
    <property type="entry name" value="HTH_18"/>
    <property type="match status" value="1"/>
</dbReference>
<sequence length="296" mass="32567">MSLPEIRDLLSRHARPDLRTAIDGVLIFRADKPYPPRPTVYDKVFALVGQGIKRCSVGDRVYDYGPGQYLLTSVDLPVTSYFTRASPDQPGLGVGLTLDSAIVAEMLWLLHPNGQPPADESSPASGIAMSTASDELLDAILRLLRLLDRPGDIPALAPLILREIVWRLITGDQAAIVRQLGLPDSGFSKIAGAVRWIRDNYAERFRIDEIAQQAGLSVSAFHRNFQAVTAMSPIQFQKQIRLHQARLQLAADAGDIAGISRRVGYDSPSQFSREYRRQFGVSPREHLTRVGASAEG</sequence>
<dbReference type="InterPro" id="IPR018060">
    <property type="entry name" value="HTH_AraC"/>
</dbReference>
<dbReference type="PROSITE" id="PS01124">
    <property type="entry name" value="HTH_ARAC_FAMILY_2"/>
    <property type="match status" value="1"/>
</dbReference>
<dbReference type="InterPro" id="IPR009594">
    <property type="entry name" value="Tscrpt_reg_HTH_AraC_N"/>
</dbReference>
<gene>
    <name evidence="5" type="ORF">LXN57_38370</name>
</gene>
<evidence type="ECO:0000313" key="5">
    <source>
        <dbReference type="EMBL" id="MCM4083430.1"/>
    </source>
</evidence>
<keyword evidence="1" id="KW-0805">Transcription regulation</keyword>
<dbReference type="PRINTS" id="PR00032">
    <property type="entry name" value="HTHARAC"/>
</dbReference>
<evidence type="ECO:0000313" key="6">
    <source>
        <dbReference type="Proteomes" id="UP001523216"/>
    </source>
</evidence>
<dbReference type="Gene3D" id="1.10.10.60">
    <property type="entry name" value="Homeodomain-like"/>
    <property type="match status" value="1"/>
</dbReference>
<dbReference type="EMBL" id="JAMQOL010000059">
    <property type="protein sequence ID" value="MCM4083430.1"/>
    <property type="molecule type" value="Genomic_DNA"/>
</dbReference>
<evidence type="ECO:0000259" key="4">
    <source>
        <dbReference type="PROSITE" id="PS01124"/>
    </source>
</evidence>
<keyword evidence="2" id="KW-0238">DNA-binding</keyword>
<dbReference type="Proteomes" id="UP001523216">
    <property type="component" value="Unassembled WGS sequence"/>
</dbReference>
<keyword evidence="3" id="KW-0804">Transcription</keyword>
<evidence type="ECO:0000256" key="2">
    <source>
        <dbReference type="ARBA" id="ARBA00023125"/>
    </source>
</evidence>
<evidence type="ECO:0000256" key="1">
    <source>
        <dbReference type="ARBA" id="ARBA00023015"/>
    </source>
</evidence>
<dbReference type="SUPFAM" id="SSF46689">
    <property type="entry name" value="Homeodomain-like"/>
    <property type="match status" value="2"/>
</dbReference>
<organism evidence="5 6">
    <name type="scientific">Paractinoplanes hotanensis</name>
    <dbReference type="NCBI Taxonomy" id="2906497"/>
    <lineage>
        <taxon>Bacteria</taxon>
        <taxon>Bacillati</taxon>
        <taxon>Actinomycetota</taxon>
        <taxon>Actinomycetes</taxon>
        <taxon>Micromonosporales</taxon>
        <taxon>Micromonosporaceae</taxon>
        <taxon>Paractinoplanes</taxon>
    </lineage>
</organism>
<dbReference type="InterPro" id="IPR020449">
    <property type="entry name" value="Tscrpt_reg_AraC-type_HTH"/>
</dbReference>
<name>A0ABT0YCA2_9ACTN</name>
<dbReference type="InterPro" id="IPR009057">
    <property type="entry name" value="Homeodomain-like_sf"/>
</dbReference>
<dbReference type="PANTHER" id="PTHR43436">
    <property type="entry name" value="ARAC-FAMILY TRANSCRIPTIONAL REGULATOR"/>
    <property type="match status" value="1"/>
</dbReference>
<accession>A0ABT0YCA2</accession>
<dbReference type="PROSITE" id="PS00041">
    <property type="entry name" value="HTH_ARAC_FAMILY_1"/>
    <property type="match status" value="1"/>
</dbReference>
<dbReference type="SMART" id="SM00342">
    <property type="entry name" value="HTH_ARAC"/>
    <property type="match status" value="1"/>
</dbReference>
<protein>
    <submittedName>
        <fullName evidence="5">AraC family transcriptional regulator</fullName>
    </submittedName>
</protein>
<dbReference type="PANTHER" id="PTHR43436:SF1">
    <property type="entry name" value="TRANSCRIPTIONAL REGULATORY PROTEIN"/>
    <property type="match status" value="1"/>
</dbReference>
<dbReference type="InterPro" id="IPR018062">
    <property type="entry name" value="HTH_AraC-typ_CS"/>
</dbReference>
<reference evidence="5 6" key="1">
    <citation type="submission" date="2022-06" db="EMBL/GenBank/DDBJ databases">
        <title>Actinoplanes abujensis sp. nov., isolated from Nigerian arid soil.</title>
        <authorList>
            <person name="Ding P."/>
        </authorList>
    </citation>
    <scope>NUCLEOTIDE SEQUENCE [LARGE SCALE GENOMIC DNA]</scope>
    <source>
        <strain evidence="6">TRM88002</strain>
    </source>
</reference>
<feature type="domain" description="HTH araC/xylS-type" evidence="4">
    <location>
        <begin position="191"/>
        <end position="289"/>
    </location>
</feature>
<comment type="caution">
    <text evidence="5">The sequence shown here is derived from an EMBL/GenBank/DDBJ whole genome shotgun (WGS) entry which is preliminary data.</text>
</comment>
<keyword evidence="6" id="KW-1185">Reference proteome</keyword>